<keyword evidence="1" id="KW-0732">Signal</keyword>
<gene>
    <name evidence="3" type="ORF">J3R75_000177</name>
</gene>
<dbReference type="SUPFAM" id="SSF51445">
    <property type="entry name" value="(Trans)glycosidases"/>
    <property type="match status" value="1"/>
</dbReference>
<proteinExistence type="predicted"/>
<dbReference type="InterPro" id="IPR003790">
    <property type="entry name" value="GHL10"/>
</dbReference>
<name>A0AAE4AM62_9BACT</name>
<protein>
    <submittedName>
        <fullName evidence="3">Uncharacterized lipoprotein YddW (UPF0748 family)</fullName>
    </submittedName>
</protein>
<dbReference type="PANTHER" id="PTHR43405">
    <property type="entry name" value="GLYCOSYL HYDROLASE DIGH"/>
    <property type="match status" value="1"/>
</dbReference>
<organism evidence="3 4">
    <name type="scientific">Oligosphaera ethanolica</name>
    <dbReference type="NCBI Taxonomy" id="760260"/>
    <lineage>
        <taxon>Bacteria</taxon>
        <taxon>Pseudomonadati</taxon>
        <taxon>Lentisphaerota</taxon>
        <taxon>Oligosphaeria</taxon>
        <taxon>Oligosphaerales</taxon>
        <taxon>Oligosphaeraceae</taxon>
        <taxon>Oligosphaera</taxon>
    </lineage>
</organism>
<evidence type="ECO:0000313" key="4">
    <source>
        <dbReference type="Proteomes" id="UP001238163"/>
    </source>
</evidence>
<dbReference type="Proteomes" id="UP001238163">
    <property type="component" value="Unassembled WGS sequence"/>
</dbReference>
<feature type="domain" description="Glycosyl hydrolase-like 10" evidence="2">
    <location>
        <begin position="493"/>
        <end position="735"/>
    </location>
</feature>
<keyword evidence="3" id="KW-0449">Lipoprotein</keyword>
<dbReference type="AlphaFoldDB" id="A0AAE4AM62"/>
<dbReference type="PANTHER" id="PTHR43405:SF1">
    <property type="entry name" value="GLYCOSYL HYDROLASE DIGH"/>
    <property type="match status" value="1"/>
</dbReference>
<dbReference type="InterPro" id="IPR052177">
    <property type="entry name" value="Divisome_Glycosyl_Hydrolase"/>
</dbReference>
<reference evidence="3" key="1">
    <citation type="submission" date="2023-07" db="EMBL/GenBank/DDBJ databases">
        <title>Genomic Encyclopedia of Type Strains, Phase IV (KMG-IV): sequencing the most valuable type-strain genomes for metagenomic binning, comparative biology and taxonomic classification.</title>
        <authorList>
            <person name="Goeker M."/>
        </authorList>
    </citation>
    <scope>NUCLEOTIDE SEQUENCE</scope>
    <source>
        <strain evidence="3">DSM 24202</strain>
    </source>
</reference>
<accession>A0AAE4AM62</accession>
<dbReference type="InterPro" id="IPR017853">
    <property type="entry name" value="GH"/>
</dbReference>
<comment type="caution">
    <text evidence="3">The sequence shown here is derived from an EMBL/GenBank/DDBJ whole genome shotgun (WGS) entry which is preliminary data.</text>
</comment>
<dbReference type="RefSeq" id="WP_307259230.1">
    <property type="nucleotide sequence ID" value="NZ_JAUSVL010000001.1"/>
</dbReference>
<evidence type="ECO:0000256" key="1">
    <source>
        <dbReference type="ARBA" id="ARBA00022729"/>
    </source>
</evidence>
<keyword evidence="4" id="KW-1185">Reference proteome</keyword>
<dbReference type="EMBL" id="JAUSVL010000001">
    <property type="protein sequence ID" value="MDQ0288070.1"/>
    <property type="molecule type" value="Genomic_DNA"/>
</dbReference>
<evidence type="ECO:0000259" key="2">
    <source>
        <dbReference type="Pfam" id="PF02638"/>
    </source>
</evidence>
<dbReference type="Pfam" id="PF02638">
    <property type="entry name" value="GHL10"/>
    <property type="match status" value="1"/>
</dbReference>
<evidence type="ECO:0000313" key="3">
    <source>
        <dbReference type="EMBL" id="MDQ0288070.1"/>
    </source>
</evidence>
<sequence length="794" mass="85985">MISIQTTPALPASGPARRYAHLALLAVVITVALPVRAQVTQAYDRPPPGINMARAATNSITSGSARAATLRSYGAVNGLELNAHFTQGGPARASWDFPINANLANLAAVQLKLYCPRPALARQFNVYIKAGETWYSAAFAPAGKGTWEEIVIPKTRFVPEGAADSWQHCSFIRLAAWQGSSGQLAIHLADLHFLPANVNAALLRSSGKNLKESYRYARHFGEALYQIGILPAVLEEPDCAGTAIRPFAMSILAYPPAASPAQNSALIYALKRGSKLCAFHTLSPILATEMELPAGKFTTASATGLALGGVIPSPTQLPEARPFRQQSTAFLAVQQLPPQLQVAAWWADSNGRTTSWPAIIECPKGFWMTHVYLNQDPGPGAMTIAAMLAQHTPELFQKAAKFLYYQTRQLYLDAAPSSQQASQRLLNDAAAAYKKGQFSTAIDLARQCQDALANASGGNADGAVTRAPRRDEIRAVWSRRPDGLPGRSWEDTAAILAKGRFNAVFPNVASAYSTAYPSALVSQSSRGDALADAISACRRHRLAIHAWVSCLGVEDASDNTLQTLKRQGRLQQNDAGATRNWLCPTQVANRDLLLSIVTELAGRYALDGVQFDLIRYPETNSCFCPSCRKSFETYLRRPVSSWPAAVQSSGSDRRAWETFRQDVINALVADLAKAARTARPGIAVSAAVYPDQASAKTMVGQNWHLWLNKGWVDFICPMNYRASTALFAGDLDRQTHLLGNGDKIIAGIGVSSERLELSELQRQIAAARAANARGYILFELTPREAYDLIPKLSP</sequence>
<dbReference type="Gene3D" id="3.20.20.80">
    <property type="entry name" value="Glycosidases"/>
    <property type="match status" value="1"/>
</dbReference>